<comment type="caution">
    <text evidence="23">The sequence shown here is derived from an EMBL/GenBank/DDBJ whole genome shotgun (WGS) entry which is preliminary data.</text>
</comment>
<feature type="compositionally biased region" description="Low complexity" evidence="21">
    <location>
        <begin position="371"/>
        <end position="384"/>
    </location>
</feature>
<keyword evidence="24" id="KW-1185">Reference proteome</keyword>
<comment type="catalytic activity">
    <reaction evidence="19">
        <text>cholesterol + NADH + O2 + H(+) = 7-dehydrocholesterol + NAD(+) + 2 H2O</text>
        <dbReference type="Rhea" id="RHEA:51644"/>
        <dbReference type="ChEBI" id="CHEBI:15377"/>
        <dbReference type="ChEBI" id="CHEBI:15378"/>
        <dbReference type="ChEBI" id="CHEBI:15379"/>
        <dbReference type="ChEBI" id="CHEBI:16113"/>
        <dbReference type="ChEBI" id="CHEBI:17759"/>
        <dbReference type="ChEBI" id="CHEBI:57540"/>
        <dbReference type="ChEBI" id="CHEBI:57945"/>
        <dbReference type="EC" id="1.14.19.21"/>
    </reaction>
    <physiologicalReaction direction="left-to-right" evidence="19">
        <dbReference type="Rhea" id="RHEA:51645"/>
    </physiologicalReaction>
</comment>
<evidence type="ECO:0000256" key="2">
    <source>
        <dbReference type="ARBA" id="ARBA00004370"/>
    </source>
</evidence>
<comment type="pathway">
    <text evidence="3">Hormone biosynthesis.</text>
</comment>
<dbReference type="EMBL" id="JBHSFK010000039">
    <property type="protein sequence ID" value="MFC4506052.1"/>
    <property type="molecule type" value="Genomic_DNA"/>
</dbReference>
<name>A0ABV9B4H0_9ACTN</name>
<evidence type="ECO:0000256" key="14">
    <source>
        <dbReference type="ARBA" id="ARBA00025712"/>
    </source>
</evidence>
<evidence type="ECO:0000256" key="8">
    <source>
        <dbReference type="ARBA" id="ARBA00022989"/>
    </source>
</evidence>
<keyword evidence="12" id="KW-0472">Membrane</keyword>
<evidence type="ECO:0000256" key="7">
    <source>
        <dbReference type="ARBA" id="ARBA00022963"/>
    </source>
</evidence>
<dbReference type="Pfam" id="PF19298">
    <property type="entry name" value="KshA_C"/>
    <property type="match status" value="1"/>
</dbReference>
<evidence type="ECO:0000256" key="18">
    <source>
        <dbReference type="ARBA" id="ARBA00046982"/>
    </source>
</evidence>
<keyword evidence="4" id="KW-0812">Transmembrane</keyword>
<evidence type="ECO:0000256" key="6">
    <source>
        <dbReference type="ARBA" id="ARBA00022723"/>
    </source>
</evidence>
<comment type="pathway">
    <text evidence="14">Steroid hormone biosynthesis; dafachronic acid biosynthesis.</text>
</comment>
<dbReference type="Pfam" id="PF00355">
    <property type="entry name" value="Rieske"/>
    <property type="match status" value="1"/>
</dbReference>
<evidence type="ECO:0000256" key="20">
    <source>
        <dbReference type="ARBA" id="ARBA00049548"/>
    </source>
</evidence>
<evidence type="ECO:0000256" key="16">
    <source>
        <dbReference type="ARBA" id="ARBA00026095"/>
    </source>
</evidence>
<evidence type="ECO:0000256" key="10">
    <source>
        <dbReference type="ARBA" id="ARBA00023004"/>
    </source>
</evidence>
<reference evidence="24" key="1">
    <citation type="journal article" date="2019" name="Int. J. Syst. Evol. Microbiol.">
        <title>The Global Catalogue of Microorganisms (GCM) 10K type strain sequencing project: providing services to taxonomists for standard genome sequencing and annotation.</title>
        <authorList>
            <consortium name="The Broad Institute Genomics Platform"/>
            <consortium name="The Broad Institute Genome Sequencing Center for Infectious Disease"/>
            <person name="Wu L."/>
            <person name="Ma J."/>
        </authorList>
    </citation>
    <scope>NUCLEOTIDE SEQUENCE [LARGE SCALE GENOMIC DNA]</scope>
    <source>
        <strain evidence="24">CGMCC 4.7177</strain>
    </source>
</reference>
<dbReference type="InterPro" id="IPR045605">
    <property type="entry name" value="KshA-like_C"/>
</dbReference>
<evidence type="ECO:0000256" key="19">
    <source>
        <dbReference type="ARBA" id="ARBA00047853"/>
    </source>
</evidence>
<proteinExistence type="inferred from homology"/>
<dbReference type="PANTHER" id="PTHR21266:SF32">
    <property type="entry name" value="CHOLESTEROL 7-DESATURASE NVD"/>
    <property type="match status" value="1"/>
</dbReference>
<evidence type="ECO:0000256" key="17">
    <source>
        <dbReference type="ARBA" id="ARBA00030944"/>
    </source>
</evidence>
<protein>
    <recommendedName>
        <fullName evidence="16">cholesterol 7-desaturase</fullName>
        <ecNumber evidence="16">1.14.19.21</ecNumber>
    </recommendedName>
    <alternativeName>
        <fullName evidence="17">Rieske-type oxygenase</fullName>
    </alternativeName>
</protein>
<sequence>MLGRRRQRWYTKPDLRPTAGDEAFPPALPNPMGWFCIGFSDEVRPGQVVTRRLVDGDVVLYRTRKGLLRATEAYCPHLGAHLGVGGAVEGENLVCPFHRFAYAPDGTCVKTAYGTRPPKARLRQLEVREINGGIIFVWYDHDGAGPHWELPEVDLTGYSPLVHITVDMPTHPQEVGENTVDEGHFPVMHKSPILEIRPYNFTGHVLGLNFTMRVPLPHLPRAAMTVTYDGELHGLGYTAGSMTLKAGPVLRGWIMPTVVGPWRIQLRFAACLRLPAPRWLPPRLGQALAYAAARALCDIGLRATAAGFVLNDDSPIWHTKRYQPAPRLADGDGPIMAYRRWAQQFYPGRHQPADEQKGSHAASLPSDRQAPLLLPRTPRTPSAG</sequence>
<organism evidence="23 24">
    <name type="scientific">Streptomyces vulcanius</name>
    <dbReference type="NCBI Taxonomy" id="1441876"/>
    <lineage>
        <taxon>Bacteria</taxon>
        <taxon>Bacillati</taxon>
        <taxon>Actinomycetota</taxon>
        <taxon>Actinomycetes</taxon>
        <taxon>Kitasatosporales</taxon>
        <taxon>Streptomycetaceae</taxon>
        <taxon>Streptomyces</taxon>
    </lineage>
</organism>
<keyword evidence="13" id="KW-0753">Steroid metabolism</keyword>
<evidence type="ECO:0000256" key="15">
    <source>
        <dbReference type="ARBA" id="ARBA00025729"/>
    </source>
</evidence>
<keyword evidence="10" id="KW-0408">Iron</keyword>
<dbReference type="PANTHER" id="PTHR21266">
    <property type="entry name" value="IRON-SULFUR DOMAIN CONTAINING PROTEIN"/>
    <property type="match status" value="1"/>
</dbReference>
<keyword evidence="8" id="KW-1133">Transmembrane helix</keyword>
<comment type="similarity">
    <text evidence="15">Belongs to the cholesterol 7-desaturase family.</text>
</comment>
<dbReference type="Proteomes" id="UP001595839">
    <property type="component" value="Unassembled WGS sequence"/>
</dbReference>
<evidence type="ECO:0000313" key="24">
    <source>
        <dbReference type="Proteomes" id="UP001595839"/>
    </source>
</evidence>
<dbReference type="PROSITE" id="PS51296">
    <property type="entry name" value="RIESKE"/>
    <property type="match status" value="1"/>
</dbReference>
<accession>A0ABV9B4H0</accession>
<evidence type="ECO:0000256" key="12">
    <source>
        <dbReference type="ARBA" id="ARBA00023136"/>
    </source>
</evidence>
<comment type="subunit">
    <text evidence="18">Homotrimer. The two-component system 3-ketosteroid-9-alpha-monooxygenase is composed of an oxygenase component KshA and a reductase component KshB.</text>
</comment>
<evidence type="ECO:0000256" key="13">
    <source>
        <dbReference type="ARBA" id="ARBA00023221"/>
    </source>
</evidence>
<dbReference type="CDD" id="cd03469">
    <property type="entry name" value="Rieske_RO_Alpha_N"/>
    <property type="match status" value="1"/>
</dbReference>
<keyword evidence="11" id="KW-0411">Iron-sulfur</keyword>
<dbReference type="EC" id="1.14.19.21" evidence="16"/>
<dbReference type="InterPro" id="IPR050584">
    <property type="entry name" value="Cholesterol_7-desaturase"/>
</dbReference>
<dbReference type="RefSeq" id="WP_381183469.1">
    <property type="nucleotide sequence ID" value="NZ_JBHSFK010000039.1"/>
</dbReference>
<keyword evidence="9" id="KW-0560">Oxidoreductase</keyword>
<feature type="domain" description="Rieske" evidence="22">
    <location>
        <begin position="34"/>
        <end position="136"/>
    </location>
</feature>
<comment type="cofactor">
    <cofactor evidence="1">
        <name>Fe cation</name>
        <dbReference type="ChEBI" id="CHEBI:24875"/>
    </cofactor>
</comment>
<keyword evidence="5" id="KW-0001">2Fe-2S</keyword>
<comment type="catalytic activity">
    <reaction evidence="20">
        <text>cholesterol + NADPH + O2 + H(+) = 7-dehydrocholesterol + NADP(+) + 2 H2O</text>
        <dbReference type="Rhea" id="RHEA:45024"/>
        <dbReference type="ChEBI" id="CHEBI:15377"/>
        <dbReference type="ChEBI" id="CHEBI:15378"/>
        <dbReference type="ChEBI" id="CHEBI:15379"/>
        <dbReference type="ChEBI" id="CHEBI:16113"/>
        <dbReference type="ChEBI" id="CHEBI:17759"/>
        <dbReference type="ChEBI" id="CHEBI:57783"/>
        <dbReference type="ChEBI" id="CHEBI:58349"/>
        <dbReference type="EC" id="1.14.19.21"/>
    </reaction>
    <physiologicalReaction direction="left-to-right" evidence="20">
        <dbReference type="Rhea" id="RHEA:45025"/>
    </physiologicalReaction>
</comment>
<evidence type="ECO:0000256" key="9">
    <source>
        <dbReference type="ARBA" id="ARBA00023002"/>
    </source>
</evidence>
<keyword evidence="13" id="KW-0443">Lipid metabolism</keyword>
<dbReference type="SUPFAM" id="SSF55961">
    <property type="entry name" value="Bet v1-like"/>
    <property type="match status" value="1"/>
</dbReference>
<evidence type="ECO:0000256" key="5">
    <source>
        <dbReference type="ARBA" id="ARBA00022714"/>
    </source>
</evidence>
<evidence type="ECO:0000259" key="22">
    <source>
        <dbReference type="PROSITE" id="PS51296"/>
    </source>
</evidence>
<gene>
    <name evidence="23" type="ORF">ACFPIH_42540</name>
</gene>
<evidence type="ECO:0000313" key="23">
    <source>
        <dbReference type="EMBL" id="MFC4506052.1"/>
    </source>
</evidence>
<dbReference type="SUPFAM" id="SSF50022">
    <property type="entry name" value="ISP domain"/>
    <property type="match status" value="1"/>
</dbReference>
<evidence type="ECO:0000256" key="3">
    <source>
        <dbReference type="ARBA" id="ARBA00004972"/>
    </source>
</evidence>
<evidence type="ECO:0000256" key="4">
    <source>
        <dbReference type="ARBA" id="ARBA00022692"/>
    </source>
</evidence>
<dbReference type="Gene3D" id="2.102.10.10">
    <property type="entry name" value="Rieske [2Fe-2S] iron-sulphur domain"/>
    <property type="match status" value="1"/>
</dbReference>
<comment type="subcellular location">
    <subcellularLocation>
        <location evidence="2">Membrane</location>
    </subcellularLocation>
</comment>
<dbReference type="InterPro" id="IPR017941">
    <property type="entry name" value="Rieske_2Fe-2S"/>
</dbReference>
<evidence type="ECO:0000256" key="21">
    <source>
        <dbReference type="SAM" id="MobiDB-lite"/>
    </source>
</evidence>
<feature type="region of interest" description="Disordered" evidence="21">
    <location>
        <begin position="348"/>
        <end position="384"/>
    </location>
</feature>
<keyword evidence="6" id="KW-0479">Metal-binding</keyword>
<keyword evidence="7" id="KW-0442">Lipid degradation</keyword>
<dbReference type="Gene3D" id="3.90.380.10">
    <property type="entry name" value="Naphthalene 1,2-dioxygenase Alpha Subunit, Chain A, domain 1"/>
    <property type="match status" value="1"/>
</dbReference>
<evidence type="ECO:0000256" key="11">
    <source>
        <dbReference type="ARBA" id="ARBA00023014"/>
    </source>
</evidence>
<evidence type="ECO:0000256" key="1">
    <source>
        <dbReference type="ARBA" id="ARBA00001962"/>
    </source>
</evidence>
<dbReference type="InterPro" id="IPR036922">
    <property type="entry name" value="Rieske_2Fe-2S_sf"/>
</dbReference>